<organism evidence="6 7">
    <name type="scientific">Umboniibacter marinipuniceus</name>
    <dbReference type="NCBI Taxonomy" id="569599"/>
    <lineage>
        <taxon>Bacteria</taxon>
        <taxon>Pseudomonadati</taxon>
        <taxon>Pseudomonadota</taxon>
        <taxon>Gammaproteobacteria</taxon>
        <taxon>Cellvibrionales</taxon>
        <taxon>Cellvibrionaceae</taxon>
        <taxon>Umboniibacter</taxon>
    </lineage>
</organism>
<evidence type="ECO:0000259" key="5">
    <source>
        <dbReference type="SMART" id="SM00563"/>
    </source>
</evidence>
<dbReference type="SUPFAM" id="SSF69593">
    <property type="entry name" value="Glycerol-3-phosphate (1)-acyltransferase"/>
    <property type="match status" value="1"/>
</dbReference>
<dbReference type="EMBL" id="REFJ01000001">
    <property type="protein sequence ID" value="RMA82135.1"/>
    <property type="molecule type" value="Genomic_DNA"/>
</dbReference>
<dbReference type="InterPro" id="IPR002123">
    <property type="entry name" value="Plipid/glycerol_acylTrfase"/>
</dbReference>
<sequence>MLFRSTIFYIGLALITIIYGTIAPISAPLMSYRMRLRVGCLWCWAVVGWLRLSCGVKLVIEGRENIPKDGSTVLVMANHQSSPETFVLQSLFFPAVPILKKELLKIPFFGWGAWVSKPIGIDRGKPRQALAQMMEKGEKRLTSGTSVIIYPEGTRNDYPTIGKFARGGAQLAKRAGVKAIPVAHNAGAVWPARTFKKSPGIFKVVIGEAIDTSESSVAEITQSARDWIVEQNL</sequence>
<dbReference type="PANTHER" id="PTHR10434">
    <property type="entry name" value="1-ACYL-SN-GLYCEROL-3-PHOSPHATE ACYLTRANSFERASE"/>
    <property type="match status" value="1"/>
</dbReference>
<reference evidence="6 7" key="1">
    <citation type="submission" date="2018-10" db="EMBL/GenBank/DDBJ databases">
        <title>Genomic Encyclopedia of Type Strains, Phase IV (KMG-IV): sequencing the most valuable type-strain genomes for metagenomic binning, comparative biology and taxonomic classification.</title>
        <authorList>
            <person name="Goeker M."/>
        </authorList>
    </citation>
    <scope>NUCLEOTIDE SEQUENCE [LARGE SCALE GENOMIC DNA]</scope>
    <source>
        <strain evidence="6 7">DSM 25080</strain>
    </source>
</reference>
<feature type="transmembrane region" description="Helical" evidence="4">
    <location>
        <begin position="6"/>
        <end position="27"/>
    </location>
</feature>
<keyword evidence="4" id="KW-0812">Transmembrane</keyword>
<dbReference type="AlphaFoldDB" id="A0A3M0AHU6"/>
<evidence type="ECO:0000313" key="7">
    <source>
        <dbReference type="Proteomes" id="UP000267187"/>
    </source>
</evidence>
<dbReference type="RefSeq" id="WP_121875483.1">
    <property type="nucleotide sequence ID" value="NZ_REFJ01000001.1"/>
</dbReference>
<evidence type="ECO:0000256" key="4">
    <source>
        <dbReference type="SAM" id="Phobius"/>
    </source>
</evidence>
<comment type="pathway">
    <text evidence="1">Lipid metabolism.</text>
</comment>
<evidence type="ECO:0000256" key="1">
    <source>
        <dbReference type="ARBA" id="ARBA00005189"/>
    </source>
</evidence>
<proteinExistence type="predicted"/>
<keyword evidence="7" id="KW-1185">Reference proteome</keyword>
<dbReference type="SMART" id="SM00563">
    <property type="entry name" value="PlsC"/>
    <property type="match status" value="1"/>
</dbReference>
<dbReference type="CDD" id="cd07989">
    <property type="entry name" value="LPLAT_AGPAT-like"/>
    <property type="match status" value="1"/>
</dbReference>
<dbReference type="OrthoDB" id="9812274at2"/>
<gene>
    <name evidence="6" type="ORF">DFR27_0082</name>
</gene>
<accession>A0A3M0AHU6</accession>
<keyword evidence="3 6" id="KW-0012">Acyltransferase</keyword>
<dbReference type="GO" id="GO:0003841">
    <property type="term" value="F:1-acylglycerol-3-phosphate O-acyltransferase activity"/>
    <property type="evidence" value="ECO:0007669"/>
    <property type="project" value="TreeGrafter"/>
</dbReference>
<evidence type="ECO:0000256" key="3">
    <source>
        <dbReference type="ARBA" id="ARBA00023315"/>
    </source>
</evidence>
<dbReference type="PANTHER" id="PTHR10434:SF40">
    <property type="entry name" value="1-ACYL-SN-GLYCEROL-3-PHOSPHATE ACYLTRANSFERASE"/>
    <property type="match status" value="1"/>
</dbReference>
<feature type="domain" description="Phospholipid/glycerol acyltransferase" evidence="5">
    <location>
        <begin position="73"/>
        <end position="187"/>
    </location>
</feature>
<dbReference type="Proteomes" id="UP000267187">
    <property type="component" value="Unassembled WGS sequence"/>
</dbReference>
<name>A0A3M0AHU6_9GAMM</name>
<keyword evidence="4" id="KW-0472">Membrane</keyword>
<dbReference type="Pfam" id="PF01553">
    <property type="entry name" value="Acyltransferase"/>
    <property type="match status" value="1"/>
</dbReference>
<keyword evidence="4" id="KW-1133">Transmembrane helix</keyword>
<comment type="caution">
    <text evidence="6">The sequence shown here is derived from an EMBL/GenBank/DDBJ whole genome shotgun (WGS) entry which is preliminary data.</text>
</comment>
<evidence type="ECO:0000313" key="6">
    <source>
        <dbReference type="EMBL" id="RMA82135.1"/>
    </source>
</evidence>
<dbReference type="GO" id="GO:0006654">
    <property type="term" value="P:phosphatidic acid biosynthetic process"/>
    <property type="evidence" value="ECO:0007669"/>
    <property type="project" value="TreeGrafter"/>
</dbReference>
<evidence type="ECO:0000256" key="2">
    <source>
        <dbReference type="ARBA" id="ARBA00022679"/>
    </source>
</evidence>
<protein>
    <submittedName>
        <fullName evidence="6">1-acyl-sn-glycerol-3-phosphate acyltransferase</fullName>
    </submittedName>
</protein>
<keyword evidence="2 6" id="KW-0808">Transferase</keyword>